<keyword evidence="2" id="KW-1185">Reference proteome</keyword>
<dbReference type="OrthoDB" id="456100at2"/>
<dbReference type="EMBL" id="BKAG01000034">
    <property type="protein sequence ID" value="GEP44698.1"/>
    <property type="molecule type" value="Genomic_DNA"/>
</dbReference>
<accession>A0A512MD99</accession>
<dbReference type="Proteomes" id="UP000321577">
    <property type="component" value="Unassembled WGS sequence"/>
</dbReference>
<protein>
    <submittedName>
        <fullName evidence="1">Uncharacterized protein</fullName>
    </submittedName>
</protein>
<evidence type="ECO:0000313" key="2">
    <source>
        <dbReference type="Proteomes" id="UP000321577"/>
    </source>
</evidence>
<sequence>MSGAYLVSFKSRLKELGLPSVEDLRRLDRASEIQQTQVLDYLAELAFACQNMMNISLGRMSLKMVPKEWLLSRWGQVVAPHLATNDDWEYGRIAELLAGLDQDAMMNHLQICAAHESKYIQEIATDPESLLELVSRWEEESERLTRLIAEMESAE</sequence>
<proteinExistence type="predicted"/>
<organism evidence="1 2">
    <name type="scientific">Brevifollis gellanilyticus</name>
    <dbReference type="NCBI Taxonomy" id="748831"/>
    <lineage>
        <taxon>Bacteria</taxon>
        <taxon>Pseudomonadati</taxon>
        <taxon>Verrucomicrobiota</taxon>
        <taxon>Verrucomicrobiia</taxon>
        <taxon>Verrucomicrobiales</taxon>
        <taxon>Verrucomicrobiaceae</taxon>
    </lineage>
</organism>
<name>A0A512MD99_9BACT</name>
<dbReference type="RefSeq" id="WP_146852901.1">
    <property type="nucleotide sequence ID" value="NZ_BKAG01000034.1"/>
</dbReference>
<comment type="caution">
    <text evidence="1">The sequence shown here is derived from an EMBL/GenBank/DDBJ whole genome shotgun (WGS) entry which is preliminary data.</text>
</comment>
<gene>
    <name evidence="1" type="ORF">BGE01nite_39890</name>
</gene>
<reference evidence="1 2" key="1">
    <citation type="submission" date="2019-07" db="EMBL/GenBank/DDBJ databases">
        <title>Whole genome shotgun sequence of Brevifollis gellanilyticus NBRC 108608.</title>
        <authorList>
            <person name="Hosoyama A."/>
            <person name="Uohara A."/>
            <person name="Ohji S."/>
            <person name="Ichikawa N."/>
        </authorList>
    </citation>
    <scope>NUCLEOTIDE SEQUENCE [LARGE SCALE GENOMIC DNA]</scope>
    <source>
        <strain evidence="1 2">NBRC 108608</strain>
    </source>
</reference>
<dbReference type="AlphaFoldDB" id="A0A512MD99"/>
<evidence type="ECO:0000313" key="1">
    <source>
        <dbReference type="EMBL" id="GEP44698.1"/>
    </source>
</evidence>